<feature type="transmembrane region" description="Helical" evidence="1">
    <location>
        <begin position="12"/>
        <end position="34"/>
    </location>
</feature>
<gene>
    <name evidence="2" type="ORF">DME_LOCUS2519</name>
</gene>
<reference evidence="5" key="1">
    <citation type="submission" date="2017-02" db="UniProtKB">
        <authorList>
            <consortium name="WormBaseParasite"/>
        </authorList>
    </citation>
    <scope>IDENTIFICATION</scope>
</reference>
<reference evidence="2 4" key="2">
    <citation type="submission" date="2018-11" db="EMBL/GenBank/DDBJ databases">
        <authorList>
            <consortium name="Pathogen Informatics"/>
        </authorList>
    </citation>
    <scope>NUCLEOTIDE SEQUENCE [LARGE SCALE GENOMIC DNA]</scope>
</reference>
<keyword evidence="4" id="KW-1185">Reference proteome</keyword>
<evidence type="ECO:0000313" key="2">
    <source>
        <dbReference type="EMBL" id="VDN52546.1"/>
    </source>
</evidence>
<keyword evidence="1" id="KW-0472">Membrane</keyword>
<dbReference type="Proteomes" id="UP000038040">
    <property type="component" value="Unplaced"/>
</dbReference>
<dbReference type="AlphaFoldDB" id="A0A0N4ULD3"/>
<evidence type="ECO:0000313" key="4">
    <source>
        <dbReference type="Proteomes" id="UP000274756"/>
    </source>
</evidence>
<dbReference type="STRING" id="318479.A0A0N4ULD3"/>
<dbReference type="Proteomes" id="UP000274756">
    <property type="component" value="Unassembled WGS sequence"/>
</dbReference>
<evidence type="ECO:0000313" key="5">
    <source>
        <dbReference type="WBParaSite" id="DME_0000860401-mRNA-1"/>
    </source>
</evidence>
<dbReference type="OrthoDB" id="5858301at2759"/>
<organism evidence="3 5">
    <name type="scientific">Dracunculus medinensis</name>
    <name type="common">Guinea worm</name>
    <dbReference type="NCBI Taxonomy" id="318479"/>
    <lineage>
        <taxon>Eukaryota</taxon>
        <taxon>Metazoa</taxon>
        <taxon>Ecdysozoa</taxon>
        <taxon>Nematoda</taxon>
        <taxon>Chromadorea</taxon>
        <taxon>Rhabditida</taxon>
        <taxon>Spirurina</taxon>
        <taxon>Dracunculoidea</taxon>
        <taxon>Dracunculidae</taxon>
        <taxon>Dracunculus</taxon>
    </lineage>
</organism>
<proteinExistence type="predicted"/>
<dbReference type="EMBL" id="UYYG01000065">
    <property type="protein sequence ID" value="VDN52546.1"/>
    <property type="molecule type" value="Genomic_DNA"/>
</dbReference>
<protein>
    <submittedName>
        <fullName evidence="2 5">Uncharacterized protein</fullName>
    </submittedName>
</protein>
<dbReference type="WBParaSite" id="DME_0000860401-mRNA-1">
    <property type="protein sequence ID" value="DME_0000860401-mRNA-1"/>
    <property type="gene ID" value="DME_0000860401"/>
</dbReference>
<sequence>MASNLFDTFHNWFFLIQFLLPYSFNAVLIQISYATNINGVNSEKTITVLNGTTTMLNCEPAENLIRAHMAPDFEKPQLIRKLDWFLDDTIVASYQQVSDFLEFEKCFQW</sequence>
<keyword evidence="1" id="KW-1133">Transmembrane helix</keyword>
<keyword evidence="1" id="KW-0812">Transmembrane</keyword>
<accession>A0A0N4ULD3</accession>
<evidence type="ECO:0000313" key="3">
    <source>
        <dbReference type="Proteomes" id="UP000038040"/>
    </source>
</evidence>
<evidence type="ECO:0000256" key="1">
    <source>
        <dbReference type="SAM" id="Phobius"/>
    </source>
</evidence>
<name>A0A0N4ULD3_DRAME</name>